<comment type="subcellular location">
    <subcellularLocation>
        <location evidence="1">Cell membrane</location>
    </subcellularLocation>
</comment>
<dbReference type="GO" id="GO:0005886">
    <property type="term" value="C:plasma membrane"/>
    <property type="evidence" value="ECO:0007669"/>
    <property type="project" value="UniProtKB-SubCell"/>
</dbReference>
<gene>
    <name evidence="9" type="ORF">Prum_033920</name>
</gene>
<keyword evidence="6 8" id="KW-0472">Membrane</keyword>
<accession>A0A6V8L2H8</accession>
<reference evidence="9 10" key="2">
    <citation type="submission" date="2020-03" db="EMBL/GenBank/DDBJ databases">
        <authorList>
            <person name="Ichikawa N."/>
            <person name="Kimura A."/>
            <person name="Kitahashi Y."/>
            <person name="Uohara A."/>
        </authorList>
    </citation>
    <scope>NUCLEOTIDE SEQUENCE [LARGE SCALE GENOMIC DNA]</scope>
    <source>
        <strain evidence="9 10">NBRC 108638</strain>
    </source>
</reference>
<comment type="caution">
    <text evidence="9">The sequence shown here is derived from an EMBL/GenBank/DDBJ whole genome shotgun (WGS) entry which is preliminary data.</text>
</comment>
<organism evidence="9 10">
    <name type="scientific">Phytohabitans rumicis</name>
    <dbReference type="NCBI Taxonomy" id="1076125"/>
    <lineage>
        <taxon>Bacteria</taxon>
        <taxon>Bacillati</taxon>
        <taxon>Actinomycetota</taxon>
        <taxon>Actinomycetes</taxon>
        <taxon>Micromonosporales</taxon>
        <taxon>Micromonosporaceae</taxon>
    </lineage>
</organism>
<evidence type="ECO:0000256" key="4">
    <source>
        <dbReference type="ARBA" id="ARBA00022692"/>
    </source>
</evidence>
<evidence type="ECO:0000256" key="7">
    <source>
        <dbReference type="SAM" id="MobiDB-lite"/>
    </source>
</evidence>
<dbReference type="Pfam" id="PF05423">
    <property type="entry name" value="Mycobact_memb"/>
    <property type="match status" value="1"/>
</dbReference>
<sequence length="174" mass="18014">MTYPPTYSYEQPAATPPNRSNGPLLAIVIALAVLLVGGAGVTGVLLLRNGDGGNQGSGVTPSADTPVTTRSETSRDDGEGEGKVVVYEVSGDGPVSIVYLKEDGRSLAPAKDTDLPWRLELTLEKDAVAVTVTAIRRAGGDGEVTCRITVDGKEVAKRTAKGTFATASCNKLLL</sequence>
<comment type="similarity">
    <text evidence="2">Belongs to the MmpS family.</text>
</comment>
<name>A0A6V8L2H8_9ACTN</name>
<dbReference type="Proteomes" id="UP000482960">
    <property type="component" value="Unassembled WGS sequence"/>
</dbReference>
<evidence type="ECO:0000313" key="9">
    <source>
        <dbReference type="EMBL" id="GFJ89750.1"/>
    </source>
</evidence>
<keyword evidence="5 8" id="KW-1133">Transmembrane helix</keyword>
<evidence type="ECO:0000256" key="6">
    <source>
        <dbReference type="ARBA" id="ARBA00023136"/>
    </source>
</evidence>
<dbReference type="RefSeq" id="WP_173077278.1">
    <property type="nucleotide sequence ID" value="NZ_BAABJB010000007.1"/>
</dbReference>
<evidence type="ECO:0000256" key="5">
    <source>
        <dbReference type="ARBA" id="ARBA00022989"/>
    </source>
</evidence>
<feature type="region of interest" description="Disordered" evidence="7">
    <location>
        <begin position="50"/>
        <end position="80"/>
    </location>
</feature>
<feature type="transmembrane region" description="Helical" evidence="8">
    <location>
        <begin position="24"/>
        <end position="47"/>
    </location>
</feature>
<proteinExistence type="inferred from homology"/>
<dbReference type="InterPro" id="IPR038468">
    <property type="entry name" value="MmpS_C"/>
</dbReference>
<dbReference type="Gene3D" id="2.60.40.2880">
    <property type="entry name" value="MmpS1-5, C-terminal soluble domain"/>
    <property type="match status" value="1"/>
</dbReference>
<evidence type="ECO:0008006" key="11">
    <source>
        <dbReference type="Google" id="ProtNLM"/>
    </source>
</evidence>
<protein>
    <recommendedName>
        <fullName evidence="11">MmpS family membrane protein</fullName>
    </recommendedName>
</protein>
<reference evidence="9 10" key="1">
    <citation type="submission" date="2020-03" db="EMBL/GenBank/DDBJ databases">
        <title>Whole genome shotgun sequence of Phytohabitans rumicis NBRC 108638.</title>
        <authorList>
            <person name="Komaki H."/>
            <person name="Tamura T."/>
        </authorList>
    </citation>
    <scope>NUCLEOTIDE SEQUENCE [LARGE SCALE GENOMIC DNA]</scope>
    <source>
        <strain evidence="9 10">NBRC 108638</strain>
    </source>
</reference>
<keyword evidence="3" id="KW-1003">Cell membrane</keyword>
<evidence type="ECO:0000256" key="3">
    <source>
        <dbReference type="ARBA" id="ARBA00022475"/>
    </source>
</evidence>
<keyword evidence="4 8" id="KW-0812">Transmembrane</keyword>
<dbReference type="EMBL" id="BLPG01000001">
    <property type="protein sequence ID" value="GFJ89750.1"/>
    <property type="molecule type" value="Genomic_DNA"/>
</dbReference>
<evidence type="ECO:0000256" key="2">
    <source>
        <dbReference type="ARBA" id="ARBA00007531"/>
    </source>
</evidence>
<keyword evidence="10" id="KW-1185">Reference proteome</keyword>
<feature type="compositionally biased region" description="Polar residues" evidence="7">
    <location>
        <begin position="57"/>
        <end position="71"/>
    </location>
</feature>
<dbReference type="InterPro" id="IPR008693">
    <property type="entry name" value="MmpS"/>
</dbReference>
<evidence type="ECO:0000313" key="10">
    <source>
        <dbReference type="Proteomes" id="UP000482960"/>
    </source>
</evidence>
<evidence type="ECO:0000256" key="8">
    <source>
        <dbReference type="SAM" id="Phobius"/>
    </source>
</evidence>
<dbReference type="AlphaFoldDB" id="A0A6V8L2H8"/>
<evidence type="ECO:0000256" key="1">
    <source>
        <dbReference type="ARBA" id="ARBA00004236"/>
    </source>
</evidence>